<protein>
    <submittedName>
        <fullName evidence="5">Uncharacterized protein</fullName>
    </submittedName>
</protein>
<gene>
    <name evidence="5" type="ORF">BDY17DRAFT_303998</name>
</gene>
<dbReference type="CDD" id="cd02440">
    <property type="entry name" value="AdoMet_MTases"/>
    <property type="match status" value="1"/>
</dbReference>
<feature type="binding site" evidence="3">
    <location>
        <position position="191"/>
    </location>
    <ligand>
        <name>S-adenosyl-L-methionine</name>
        <dbReference type="ChEBI" id="CHEBI:59789"/>
    </ligand>
</feature>
<dbReference type="PANTHER" id="PTHR13393:SF0">
    <property type="entry name" value="RNA N6-ADENOSINE-METHYLTRANSFERASE METTL16"/>
    <property type="match status" value="1"/>
</dbReference>
<feature type="binding site" evidence="3">
    <location>
        <position position="141"/>
    </location>
    <ligand>
        <name>S-adenosyl-L-methionine</name>
        <dbReference type="ChEBI" id="CHEBI:59789"/>
    </ligand>
</feature>
<dbReference type="GeneID" id="54475673"/>
<evidence type="ECO:0000256" key="2">
    <source>
        <dbReference type="ARBA" id="ARBA00022679"/>
    </source>
</evidence>
<dbReference type="Gene3D" id="3.40.50.150">
    <property type="entry name" value="Vaccinia Virus protein VP39"/>
    <property type="match status" value="1"/>
</dbReference>
<keyword evidence="3" id="KW-0949">S-adenosyl-L-methionine</keyword>
<dbReference type="InterPro" id="IPR029063">
    <property type="entry name" value="SAM-dependent_MTases_sf"/>
</dbReference>
<proteinExistence type="predicted"/>
<feature type="binding site" evidence="3">
    <location>
        <position position="117"/>
    </location>
    <ligand>
        <name>S-adenosyl-L-methionine</name>
        <dbReference type="ChEBI" id="CHEBI:59789"/>
    </ligand>
</feature>
<keyword evidence="1" id="KW-0489">Methyltransferase</keyword>
<feature type="compositionally biased region" description="Acidic residues" evidence="4">
    <location>
        <begin position="398"/>
        <end position="421"/>
    </location>
</feature>
<dbReference type="SUPFAM" id="SSF53335">
    <property type="entry name" value="S-adenosyl-L-methionine-dependent methyltransferases"/>
    <property type="match status" value="1"/>
</dbReference>
<dbReference type="EMBL" id="MU001641">
    <property type="protein sequence ID" value="KAF2479492.1"/>
    <property type="molecule type" value="Genomic_DNA"/>
</dbReference>
<dbReference type="GO" id="GO:0070475">
    <property type="term" value="P:rRNA base methylation"/>
    <property type="evidence" value="ECO:0007669"/>
    <property type="project" value="TreeGrafter"/>
</dbReference>
<sequence>MSRSIVERSHDNTSVHALNIDFDELAARDPDWATISKCAKEARWLDFQDPKVVRQLTKSILKCNFNLSLSLPEDRLCPPVPVRWNYIRWIQDLLDTTSDDYADRYDSQRDVLGLDIGTGASAIYPLLGCSTRSLWLMAGTDIDTHSLDYARQNVAGNNLEQRVKLIHTIAESPLIPMAAMGVEELDFVMTNPPFYSSREDMEESYVGKDAAASAISFAADNELICPGGDIGFVDRIFNESLMLRTRVQWYTAMLGKLASLQQIVAKLREHEINNFAVTNLQAGHRTKRWAVAWSFQTWRPRNDIAAAGDVVNAVRPWPTAQTIAVPLMSAKWAGEKVDATLKGLAVRWKWRPLISAGVMEARENVWSRAARRRQQFGKPWSKGVDVQASAHAKAGGKDEDDEQDKEDDDDEEENEEDEDDGISLTVKVMCKEEEVEIRWLRGLDRLLFESFCGMLKRALGSRDA</sequence>
<organism evidence="5 6">
    <name type="scientific">Neohortaea acidophila</name>
    <dbReference type="NCBI Taxonomy" id="245834"/>
    <lineage>
        <taxon>Eukaryota</taxon>
        <taxon>Fungi</taxon>
        <taxon>Dikarya</taxon>
        <taxon>Ascomycota</taxon>
        <taxon>Pezizomycotina</taxon>
        <taxon>Dothideomycetes</taxon>
        <taxon>Dothideomycetidae</taxon>
        <taxon>Mycosphaerellales</taxon>
        <taxon>Teratosphaeriaceae</taxon>
        <taxon>Neohortaea</taxon>
    </lineage>
</organism>
<dbReference type="Proteomes" id="UP000799767">
    <property type="component" value="Unassembled WGS sequence"/>
</dbReference>
<name>A0A6A6PHP3_9PEZI</name>
<evidence type="ECO:0000256" key="4">
    <source>
        <dbReference type="SAM" id="MobiDB-lite"/>
    </source>
</evidence>
<dbReference type="OrthoDB" id="514248at2759"/>
<dbReference type="GO" id="GO:0008168">
    <property type="term" value="F:methyltransferase activity"/>
    <property type="evidence" value="ECO:0007669"/>
    <property type="project" value="UniProtKB-UniRule"/>
</dbReference>
<evidence type="ECO:0000313" key="6">
    <source>
        <dbReference type="Proteomes" id="UP000799767"/>
    </source>
</evidence>
<reference evidence="5" key="1">
    <citation type="journal article" date="2020" name="Stud. Mycol.">
        <title>101 Dothideomycetes genomes: a test case for predicting lifestyles and emergence of pathogens.</title>
        <authorList>
            <person name="Haridas S."/>
            <person name="Albert R."/>
            <person name="Binder M."/>
            <person name="Bloem J."/>
            <person name="Labutti K."/>
            <person name="Salamov A."/>
            <person name="Andreopoulos B."/>
            <person name="Baker S."/>
            <person name="Barry K."/>
            <person name="Bills G."/>
            <person name="Bluhm B."/>
            <person name="Cannon C."/>
            <person name="Castanera R."/>
            <person name="Culley D."/>
            <person name="Daum C."/>
            <person name="Ezra D."/>
            <person name="Gonzalez J."/>
            <person name="Henrissat B."/>
            <person name="Kuo A."/>
            <person name="Liang C."/>
            <person name="Lipzen A."/>
            <person name="Lutzoni F."/>
            <person name="Magnuson J."/>
            <person name="Mondo S."/>
            <person name="Nolan M."/>
            <person name="Ohm R."/>
            <person name="Pangilinan J."/>
            <person name="Park H.-J."/>
            <person name="Ramirez L."/>
            <person name="Alfaro M."/>
            <person name="Sun H."/>
            <person name="Tritt A."/>
            <person name="Yoshinaga Y."/>
            <person name="Zwiers L.-H."/>
            <person name="Turgeon B."/>
            <person name="Goodwin S."/>
            <person name="Spatafora J."/>
            <person name="Crous P."/>
            <person name="Grigoriev I."/>
        </authorList>
    </citation>
    <scope>NUCLEOTIDE SEQUENCE</scope>
    <source>
        <strain evidence="5">CBS 113389</strain>
    </source>
</reference>
<accession>A0A6A6PHP3</accession>
<feature type="binding site" evidence="3">
    <location>
        <position position="83"/>
    </location>
    <ligand>
        <name>S-adenosyl-L-methionine</name>
        <dbReference type="ChEBI" id="CHEBI:59789"/>
    </ligand>
</feature>
<dbReference type="PANTHER" id="PTHR13393">
    <property type="entry name" value="SAM-DEPENDENT METHYLTRANSFERASE"/>
    <property type="match status" value="1"/>
</dbReference>
<evidence type="ECO:0000313" key="5">
    <source>
        <dbReference type="EMBL" id="KAF2479492.1"/>
    </source>
</evidence>
<evidence type="ECO:0000256" key="1">
    <source>
        <dbReference type="ARBA" id="ARBA00022603"/>
    </source>
</evidence>
<dbReference type="Pfam" id="PF05971">
    <property type="entry name" value="Methyltransf_10"/>
    <property type="match status" value="1"/>
</dbReference>
<keyword evidence="6" id="KW-1185">Reference proteome</keyword>
<dbReference type="AlphaFoldDB" id="A0A6A6PHP3"/>
<dbReference type="RefSeq" id="XP_033586062.1">
    <property type="nucleotide sequence ID" value="XM_033734671.1"/>
</dbReference>
<dbReference type="InterPro" id="IPR010286">
    <property type="entry name" value="METTL16/RlmF"/>
</dbReference>
<keyword evidence="2" id="KW-0808">Transferase</keyword>
<feature type="region of interest" description="Disordered" evidence="4">
    <location>
        <begin position="377"/>
        <end position="423"/>
    </location>
</feature>
<dbReference type="GO" id="GO:0005634">
    <property type="term" value="C:nucleus"/>
    <property type="evidence" value="ECO:0007669"/>
    <property type="project" value="TreeGrafter"/>
</dbReference>
<evidence type="ECO:0000256" key="3">
    <source>
        <dbReference type="PIRSR" id="PIRSR037350-1"/>
    </source>
</evidence>